<comment type="caution">
    <text evidence="1">The sequence shown here is derived from an EMBL/GenBank/DDBJ whole genome shotgun (WGS) entry which is preliminary data.</text>
</comment>
<reference evidence="1" key="1">
    <citation type="submission" date="2022-10" db="EMBL/GenBank/DDBJ databases">
        <title>Complete Genome of Trichothecium roseum strain YXFP-22015, a Plant Pathogen Isolated from Citrus.</title>
        <authorList>
            <person name="Wang Y."/>
            <person name="Zhu L."/>
        </authorList>
    </citation>
    <scope>NUCLEOTIDE SEQUENCE</scope>
    <source>
        <strain evidence="1">YXFP-22015</strain>
    </source>
</reference>
<accession>A0ACC0URW9</accession>
<proteinExistence type="predicted"/>
<dbReference type="EMBL" id="CM047948">
    <property type="protein sequence ID" value="KAI9896274.1"/>
    <property type="molecule type" value="Genomic_DNA"/>
</dbReference>
<evidence type="ECO:0000313" key="2">
    <source>
        <dbReference type="Proteomes" id="UP001163324"/>
    </source>
</evidence>
<name>A0ACC0URW9_9HYPO</name>
<sequence length="137" mass="14488">MKVSAIFSLATLLSVAAADTVSYDPGYDIGDRSLTKLTCSDGKNGLMTRFGWKKQSDIPHFPFIGGAPGISWNSPNCGKCWSLEYDGHKIFVLGVDTSTNGFNIGQKAMDALTNGHSVELGRVDAKATAVAAKNCGL</sequence>
<dbReference type="Proteomes" id="UP001163324">
    <property type="component" value="Chromosome 9"/>
</dbReference>
<gene>
    <name evidence="1" type="ORF">N3K66_008446</name>
</gene>
<organism evidence="1 2">
    <name type="scientific">Trichothecium roseum</name>
    <dbReference type="NCBI Taxonomy" id="47278"/>
    <lineage>
        <taxon>Eukaryota</taxon>
        <taxon>Fungi</taxon>
        <taxon>Dikarya</taxon>
        <taxon>Ascomycota</taxon>
        <taxon>Pezizomycotina</taxon>
        <taxon>Sordariomycetes</taxon>
        <taxon>Hypocreomycetidae</taxon>
        <taxon>Hypocreales</taxon>
        <taxon>Hypocreales incertae sedis</taxon>
        <taxon>Trichothecium</taxon>
    </lineage>
</organism>
<keyword evidence="2" id="KW-1185">Reference proteome</keyword>
<protein>
    <submittedName>
        <fullName evidence="1">Uncharacterized protein</fullName>
    </submittedName>
</protein>
<evidence type="ECO:0000313" key="1">
    <source>
        <dbReference type="EMBL" id="KAI9896274.1"/>
    </source>
</evidence>